<comment type="caution">
    <text evidence="2">The sequence shown here is derived from an EMBL/GenBank/DDBJ whole genome shotgun (WGS) entry which is preliminary data.</text>
</comment>
<name>H3RL76_PANSE</name>
<evidence type="ECO:0000313" key="3">
    <source>
        <dbReference type="Proteomes" id="UP000005050"/>
    </source>
</evidence>
<accession>H3RL76</accession>
<dbReference type="AlphaFoldDB" id="H3RL76"/>
<reference evidence="2 3" key="1">
    <citation type="journal article" date="2012" name="Mol. Microbiol.">
        <title>The genetic and structural basis of two distinct terminal side branch residues in stewartan and amylovoran exopolysaccharides and their potential role in host adaptation.</title>
        <authorList>
            <person name="Wang X."/>
            <person name="Yang F."/>
            <person name="von Bodman S.B."/>
        </authorList>
    </citation>
    <scope>NUCLEOTIDE SEQUENCE [LARGE SCALE GENOMIC DNA]</scope>
    <source>
        <strain evidence="2 3">DC283</strain>
    </source>
</reference>
<evidence type="ECO:0000256" key="1">
    <source>
        <dbReference type="SAM" id="SignalP"/>
    </source>
</evidence>
<dbReference type="RefSeq" id="WP_006122271.1">
    <property type="nucleotide sequence ID" value="NZ_AHIE01000040.1"/>
</dbReference>
<organism evidence="2 3">
    <name type="scientific">Pantoea stewartii subsp. stewartii DC283</name>
    <dbReference type="NCBI Taxonomy" id="660596"/>
    <lineage>
        <taxon>Bacteria</taxon>
        <taxon>Pseudomonadati</taxon>
        <taxon>Pseudomonadota</taxon>
        <taxon>Gammaproteobacteria</taxon>
        <taxon>Enterobacterales</taxon>
        <taxon>Erwiniaceae</taxon>
        <taxon>Pantoea</taxon>
    </lineage>
</organism>
<proteinExistence type="predicted"/>
<dbReference type="InterPro" id="IPR014110">
    <property type="entry name" value="TraF"/>
</dbReference>
<protein>
    <submittedName>
        <fullName evidence="2">TraF family plasmid conjugative transfer pilus assembly protein</fullName>
    </submittedName>
</protein>
<dbReference type="InterPro" id="IPR039555">
    <property type="entry name" value="TraF/TrbB"/>
</dbReference>
<evidence type="ECO:0000313" key="2">
    <source>
        <dbReference type="EMBL" id="EHT97870.1"/>
    </source>
</evidence>
<dbReference type="NCBIfam" id="TIGR02739">
    <property type="entry name" value="TraF"/>
    <property type="match status" value="1"/>
</dbReference>
<dbReference type="Pfam" id="PF13728">
    <property type="entry name" value="TraF"/>
    <property type="match status" value="1"/>
</dbReference>
<dbReference type="EMBL" id="AHIE01000040">
    <property type="protein sequence ID" value="EHT97870.1"/>
    <property type="molecule type" value="Genomic_DNA"/>
</dbReference>
<keyword evidence="1" id="KW-0732">Signal</keyword>
<dbReference type="PATRIC" id="fig|660596.6.peg.5193"/>
<sequence>MKAFLIAVLIAAAIPLAQAEETTVKNASSVAGGTYVDQPIVGWHWYNEPQPDEEKPDDDTVPLSALPPTLQMTLLKKLTQDRLNRAILSPSAQHAADYLRLQSYLVNLSGQFTQSAKKALLLYPDLDYNLEHSRYNSTASLQQTAARQVQTAAIHALGQRYGLFLFYRGNNPVDSQMAASVGQFSQQYGLSLIPVSMDGVRSGALPQTRKDSGQASRMGVNQFPALMLVEPGSEHYQPLAYGFMTQDDLARRFLDVATDFKPQY</sequence>
<dbReference type="Proteomes" id="UP000005050">
    <property type="component" value="Unassembled WGS sequence"/>
</dbReference>
<gene>
    <name evidence="2" type="ORF">CKS_5429</name>
</gene>
<feature type="chain" id="PRO_5003591235" evidence="1">
    <location>
        <begin position="20"/>
        <end position="264"/>
    </location>
</feature>
<feature type="signal peptide" evidence="1">
    <location>
        <begin position="1"/>
        <end position="19"/>
    </location>
</feature>